<evidence type="ECO:0000313" key="4">
    <source>
        <dbReference type="EMBL" id="KAF2259789.1"/>
    </source>
</evidence>
<dbReference type="PANTHER" id="PTHR43544:SF7">
    <property type="entry name" value="NADB-LER2"/>
    <property type="match status" value="1"/>
</dbReference>
<dbReference type="InterPro" id="IPR051468">
    <property type="entry name" value="Fungal_SecMetab_SDRs"/>
</dbReference>
<keyword evidence="2" id="KW-0521">NADP</keyword>
<keyword evidence="3" id="KW-0560">Oxidoreductase</keyword>
<keyword evidence="5" id="KW-1185">Reference proteome</keyword>
<dbReference type="GO" id="GO:0005737">
    <property type="term" value="C:cytoplasm"/>
    <property type="evidence" value="ECO:0007669"/>
    <property type="project" value="TreeGrafter"/>
</dbReference>
<evidence type="ECO:0000256" key="2">
    <source>
        <dbReference type="ARBA" id="ARBA00022857"/>
    </source>
</evidence>
<proteinExistence type="inferred from homology"/>
<gene>
    <name evidence="4" type="ORF">CC78DRAFT_524260</name>
</gene>
<dbReference type="Proteomes" id="UP000800093">
    <property type="component" value="Unassembled WGS sequence"/>
</dbReference>
<dbReference type="AlphaFoldDB" id="A0A9P4K5C7"/>
<dbReference type="OrthoDB" id="9876299at2759"/>
<dbReference type="EMBL" id="ML986698">
    <property type="protein sequence ID" value="KAF2259789.1"/>
    <property type="molecule type" value="Genomic_DNA"/>
</dbReference>
<dbReference type="InterPro" id="IPR036291">
    <property type="entry name" value="NAD(P)-bd_dom_sf"/>
</dbReference>
<organism evidence="4 5">
    <name type="scientific">Lojkania enalia</name>
    <dbReference type="NCBI Taxonomy" id="147567"/>
    <lineage>
        <taxon>Eukaryota</taxon>
        <taxon>Fungi</taxon>
        <taxon>Dikarya</taxon>
        <taxon>Ascomycota</taxon>
        <taxon>Pezizomycotina</taxon>
        <taxon>Dothideomycetes</taxon>
        <taxon>Pleosporomycetidae</taxon>
        <taxon>Pleosporales</taxon>
        <taxon>Pleosporales incertae sedis</taxon>
        <taxon>Lojkania</taxon>
    </lineage>
</organism>
<dbReference type="GO" id="GO:0016491">
    <property type="term" value="F:oxidoreductase activity"/>
    <property type="evidence" value="ECO:0007669"/>
    <property type="project" value="UniProtKB-KW"/>
</dbReference>
<accession>A0A9P4K5C7</accession>
<sequence>MTGQTIYFVTGANRGLGRALVEHYLALPNSFVAAGVRDPEHSTAKSLFDFPKGENSTLVTVKVEATSDTDAKEAVTTLQKEHSIDHLDVVISSAGICRLSRLDEVDIADLLDHVNVNAVGVVRLFQATKDLLQKTKNPKFVVMGSNAGSVAHMQWFPFPQGAYAGSKAMTNSIMRKIAMENPWLTSVTLHPGWVQTDMGNDGARAVGMEKAAVTIEDSIKGVTEIIEKANPQTIFGKFLDYAGAELEW</sequence>
<name>A0A9P4K5C7_9PLEO</name>
<comment type="caution">
    <text evidence="4">The sequence shown here is derived from an EMBL/GenBank/DDBJ whole genome shotgun (WGS) entry which is preliminary data.</text>
</comment>
<evidence type="ECO:0000313" key="5">
    <source>
        <dbReference type="Proteomes" id="UP000800093"/>
    </source>
</evidence>
<dbReference type="InterPro" id="IPR002347">
    <property type="entry name" value="SDR_fam"/>
</dbReference>
<reference evidence="5" key="1">
    <citation type="journal article" date="2020" name="Stud. Mycol.">
        <title>101 Dothideomycetes genomes: A test case for predicting lifestyles and emergence of pathogens.</title>
        <authorList>
            <person name="Haridas S."/>
            <person name="Albert R."/>
            <person name="Binder M."/>
            <person name="Bloem J."/>
            <person name="LaButti K."/>
            <person name="Salamov A."/>
            <person name="Andreopoulos B."/>
            <person name="Baker S."/>
            <person name="Barry K."/>
            <person name="Bills G."/>
            <person name="Bluhm B."/>
            <person name="Cannon C."/>
            <person name="Castanera R."/>
            <person name="Culley D."/>
            <person name="Daum C."/>
            <person name="Ezra D."/>
            <person name="Gonzalez J."/>
            <person name="Henrissat B."/>
            <person name="Kuo A."/>
            <person name="Liang C."/>
            <person name="Lipzen A."/>
            <person name="Lutzoni F."/>
            <person name="Magnuson J."/>
            <person name="Mondo S."/>
            <person name="Nolan M."/>
            <person name="Ohm R."/>
            <person name="Pangilinan J."/>
            <person name="Park H.-J."/>
            <person name="Ramirez L."/>
            <person name="Alfaro M."/>
            <person name="Sun H."/>
            <person name="Tritt A."/>
            <person name="Yoshinaga Y."/>
            <person name="Zwiers L.-H."/>
            <person name="Turgeon B."/>
            <person name="Goodwin S."/>
            <person name="Spatafora J."/>
            <person name="Crous P."/>
            <person name="Grigoriev I."/>
        </authorList>
    </citation>
    <scope>NUCLEOTIDE SEQUENCE [LARGE SCALE GENOMIC DNA]</scope>
    <source>
        <strain evidence="5">CBS 304.66</strain>
    </source>
</reference>
<evidence type="ECO:0000256" key="3">
    <source>
        <dbReference type="ARBA" id="ARBA00023002"/>
    </source>
</evidence>
<comment type="similarity">
    <text evidence="1">Belongs to the short-chain dehydrogenases/reductases (SDR) family.</text>
</comment>
<dbReference type="CDD" id="cd05325">
    <property type="entry name" value="carb_red_sniffer_like_SDR_c"/>
    <property type="match status" value="1"/>
</dbReference>
<protein>
    <submittedName>
        <fullName evidence="4">NAD(P)-binding protein</fullName>
    </submittedName>
</protein>
<dbReference type="PANTHER" id="PTHR43544">
    <property type="entry name" value="SHORT-CHAIN DEHYDROGENASE/REDUCTASE"/>
    <property type="match status" value="1"/>
</dbReference>
<dbReference type="PRINTS" id="PR00081">
    <property type="entry name" value="GDHRDH"/>
</dbReference>
<dbReference type="Pfam" id="PF00106">
    <property type="entry name" value="adh_short"/>
    <property type="match status" value="1"/>
</dbReference>
<dbReference type="SUPFAM" id="SSF51735">
    <property type="entry name" value="NAD(P)-binding Rossmann-fold domains"/>
    <property type="match status" value="1"/>
</dbReference>
<dbReference type="Gene3D" id="3.40.50.720">
    <property type="entry name" value="NAD(P)-binding Rossmann-like Domain"/>
    <property type="match status" value="1"/>
</dbReference>
<evidence type="ECO:0000256" key="1">
    <source>
        <dbReference type="ARBA" id="ARBA00006484"/>
    </source>
</evidence>